<organism evidence="1 2">
    <name type="scientific">Vigna mungo</name>
    <name type="common">Black gram</name>
    <name type="synonym">Phaseolus mungo</name>
    <dbReference type="NCBI Taxonomy" id="3915"/>
    <lineage>
        <taxon>Eukaryota</taxon>
        <taxon>Viridiplantae</taxon>
        <taxon>Streptophyta</taxon>
        <taxon>Embryophyta</taxon>
        <taxon>Tracheophyta</taxon>
        <taxon>Spermatophyta</taxon>
        <taxon>Magnoliopsida</taxon>
        <taxon>eudicotyledons</taxon>
        <taxon>Gunneridae</taxon>
        <taxon>Pentapetalae</taxon>
        <taxon>rosids</taxon>
        <taxon>fabids</taxon>
        <taxon>Fabales</taxon>
        <taxon>Fabaceae</taxon>
        <taxon>Papilionoideae</taxon>
        <taxon>50 kb inversion clade</taxon>
        <taxon>NPAAA clade</taxon>
        <taxon>indigoferoid/millettioid clade</taxon>
        <taxon>Phaseoleae</taxon>
        <taxon>Vigna</taxon>
    </lineage>
</organism>
<dbReference type="EMBL" id="CP144699">
    <property type="protein sequence ID" value="WVZ21391.1"/>
    <property type="molecule type" value="Genomic_DNA"/>
</dbReference>
<protein>
    <submittedName>
        <fullName evidence="1">Uncharacterized protein</fullName>
    </submittedName>
</protein>
<name>A0AAQ3SA50_VIGMU</name>
<dbReference type="Proteomes" id="UP001374535">
    <property type="component" value="Chromosome 2"/>
</dbReference>
<gene>
    <name evidence="1" type="ORF">V8G54_008713</name>
</gene>
<reference evidence="1 2" key="1">
    <citation type="journal article" date="2023" name="Life. Sci Alliance">
        <title>Evolutionary insights into 3D genome organization and epigenetic landscape of Vigna mungo.</title>
        <authorList>
            <person name="Junaid A."/>
            <person name="Singh B."/>
            <person name="Bhatia S."/>
        </authorList>
    </citation>
    <scope>NUCLEOTIDE SEQUENCE [LARGE SCALE GENOMIC DNA]</scope>
    <source>
        <strain evidence="1">Urdbean</strain>
    </source>
</reference>
<sequence>MLIRDEPTLLATRTLTSLFKTSSPRNPAMASLVSGGPSRSWVRRGCNLPHSAICRTLASYLSRFDNVSSALLTVRRSSELLLVIPTNIRMAPLIEPIFSQRVADFESS</sequence>
<evidence type="ECO:0000313" key="1">
    <source>
        <dbReference type="EMBL" id="WVZ21391.1"/>
    </source>
</evidence>
<proteinExistence type="predicted"/>
<accession>A0AAQ3SA50</accession>
<evidence type="ECO:0000313" key="2">
    <source>
        <dbReference type="Proteomes" id="UP001374535"/>
    </source>
</evidence>
<dbReference type="AlphaFoldDB" id="A0AAQ3SA50"/>
<keyword evidence="2" id="KW-1185">Reference proteome</keyword>